<keyword evidence="4" id="KW-1185">Reference proteome</keyword>
<evidence type="ECO:0000256" key="1">
    <source>
        <dbReference type="ARBA" id="ARBA00023284"/>
    </source>
</evidence>
<feature type="region of interest" description="Disordered" evidence="2">
    <location>
        <begin position="74"/>
        <end position="214"/>
    </location>
</feature>
<dbReference type="AlphaFoldDB" id="A0AAE0NEU3"/>
<evidence type="ECO:0000313" key="4">
    <source>
        <dbReference type="Proteomes" id="UP001287356"/>
    </source>
</evidence>
<dbReference type="SUPFAM" id="SSF52833">
    <property type="entry name" value="Thioredoxin-like"/>
    <property type="match status" value="1"/>
</dbReference>
<dbReference type="InterPro" id="IPR011893">
    <property type="entry name" value="Selenoprotein_Rdx-typ"/>
</dbReference>
<name>A0AAE0NEU3_9PEZI</name>
<keyword evidence="1" id="KW-0676">Redox-active center</keyword>
<sequence>MAETRAVSGSIGGAKPPLLPRVTIQYCTQCKWLLRAAYYAQELLSTFSMALGEVALQPATGGLFVVEITFPAEPDTPSAAADGETRDQQQTAGSVPSNDPSSHRRAVLWDRKVNGGFPETKELKRRVRDAIQPGRDLGHVDRNYPRGGGAKEEAPAAAATAPASRGGLPADIPEGGETSAEASSGKTAAGDEAGKASASATCAPGKEGKCEDCE</sequence>
<evidence type="ECO:0000313" key="3">
    <source>
        <dbReference type="EMBL" id="KAK3380194.1"/>
    </source>
</evidence>
<gene>
    <name evidence="3" type="ORF">B0T24DRAFT_186061</name>
</gene>
<organism evidence="3 4">
    <name type="scientific">Lasiosphaeria ovina</name>
    <dbReference type="NCBI Taxonomy" id="92902"/>
    <lineage>
        <taxon>Eukaryota</taxon>
        <taxon>Fungi</taxon>
        <taxon>Dikarya</taxon>
        <taxon>Ascomycota</taxon>
        <taxon>Pezizomycotina</taxon>
        <taxon>Sordariomycetes</taxon>
        <taxon>Sordariomycetidae</taxon>
        <taxon>Sordariales</taxon>
        <taxon>Lasiosphaeriaceae</taxon>
        <taxon>Lasiosphaeria</taxon>
    </lineage>
</organism>
<dbReference type="InterPro" id="IPR036249">
    <property type="entry name" value="Thioredoxin-like_sf"/>
</dbReference>
<accession>A0AAE0NEU3</accession>
<evidence type="ECO:0000256" key="2">
    <source>
        <dbReference type="SAM" id="MobiDB-lite"/>
    </source>
</evidence>
<dbReference type="PANTHER" id="PTHR36417:SF2">
    <property type="entry name" value="SELENOPROTEIN DOMAIN PROTEIN (AFU_ORTHOLOGUE AFUA_1G05220)"/>
    <property type="match status" value="1"/>
</dbReference>
<reference evidence="3" key="1">
    <citation type="journal article" date="2023" name="Mol. Phylogenet. Evol.">
        <title>Genome-scale phylogeny and comparative genomics of the fungal order Sordariales.</title>
        <authorList>
            <person name="Hensen N."/>
            <person name="Bonometti L."/>
            <person name="Westerberg I."/>
            <person name="Brannstrom I.O."/>
            <person name="Guillou S."/>
            <person name="Cros-Aarteil S."/>
            <person name="Calhoun S."/>
            <person name="Haridas S."/>
            <person name="Kuo A."/>
            <person name="Mondo S."/>
            <person name="Pangilinan J."/>
            <person name="Riley R."/>
            <person name="LaButti K."/>
            <person name="Andreopoulos B."/>
            <person name="Lipzen A."/>
            <person name="Chen C."/>
            <person name="Yan M."/>
            <person name="Daum C."/>
            <person name="Ng V."/>
            <person name="Clum A."/>
            <person name="Steindorff A."/>
            <person name="Ohm R.A."/>
            <person name="Martin F."/>
            <person name="Silar P."/>
            <person name="Natvig D.O."/>
            <person name="Lalanne C."/>
            <person name="Gautier V."/>
            <person name="Ament-Velasquez S.L."/>
            <person name="Kruys A."/>
            <person name="Hutchinson M.I."/>
            <person name="Powell A.J."/>
            <person name="Barry K."/>
            <person name="Miller A.N."/>
            <person name="Grigoriev I.V."/>
            <person name="Debuchy R."/>
            <person name="Gladieux P."/>
            <person name="Hiltunen Thoren M."/>
            <person name="Johannesson H."/>
        </authorList>
    </citation>
    <scope>NUCLEOTIDE SEQUENCE</scope>
    <source>
        <strain evidence="3">CBS 958.72</strain>
    </source>
</reference>
<proteinExistence type="predicted"/>
<dbReference type="Gene3D" id="3.40.30.10">
    <property type="entry name" value="Glutaredoxin"/>
    <property type="match status" value="1"/>
</dbReference>
<comment type="caution">
    <text evidence="3">The sequence shown here is derived from an EMBL/GenBank/DDBJ whole genome shotgun (WGS) entry which is preliminary data.</text>
</comment>
<feature type="compositionally biased region" description="Polar residues" evidence="2">
    <location>
        <begin position="88"/>
        <end position="100"/>
    </location>
</feature>
<dbReference type="Proteomes" id="UP001287356">
    <property type="component" value="Unassembled WGS sequence"/>
</dbReference>
<dbReference type="Pfam" id="PF10262">
    <property type="entry name" value="Rdx"/>
    <property type="match status" value="1"/>
</dbReference>
<dbReference type="PANTHER" id="PTHR36417">
    <property type="entry name" value="SELENOPROTEIN DOMAIN PROTEIN (AFU_ORTHOLOGUE AFUA_1G05220)"/>
    <property type="match status" value="1"/>
</dbReference>
<reference evidence="3" key="2">
    <citation type="submission" date="2023-06" db="EMBL/GenBank/DDBJ databases">
        <authorList>
            <consortium name="Lawrence Berkeley National Laboratory"/>
            <person name="Haridas S."/>
            <person name="Hensen N."/>
            <person name="Bonometti L."/>
            <person name="Westerberg I."/>
            <person name="Brannstrom I.O."/>
            <person name="Guillou S."/>
            <person name="Cros-Aarteil S."/>
            <person name="Calhoun S."/>
            <person name="Kuo A."/>
            <person name="Mondo S."/>
            <person name="Pangilinan J."/>
            <person name="Riley R."/>
            <person name="Labutti K."/>
            <person name="Andreopoulos B."/>
            <person name="Lipzen A."/>
            <person name="Chen C."/>
            <person name="Yanf M."/>
            <person name="Daum C."/>
            <person name="Ng V."/>
            <person name="Clum A."/>
            <person name="Steindorff A."/>
            <person name="Ohm R."/>
            <person name="Martin F."/>
            <person name="Silar P."/>
            <person name="Natvig D."/>
            <person name="Lalanne C."/>
            <person name="Gautier V."/>
            <person name="Ament-Velasquez S.L."/>
            <person name="Kruys A."/>
            <person name="Hutchinson M.I."/>
            <person name="Powell A.J."/>
            <person name="Barry K."/>
            <person name="Miller A.N."/>
            <person name="Grigoriev I.V."/>
            <person name="Debuchy R."/>
            <person name="Gladieux P."/>
            <person name="Thoren M.H."/>
            <person name="Johannesson H."/>
        </authorList>
    </citation>
    <scope>NUCLEOTIDE SEQUENCE</scope>
    <source>
        <strain evidence="3">CBS 958.72</strain>
    </source>
</reference>
<feature type="compositionally biased region" description="Low complexity" evidence="2">
    <location>
        <begin position="155"/>
        <end position="167"/>
    </location>
</feature>
<feature type="compositionally biased region" description="Basic and acidic residues" evidence="2">
    <location>
        <begin position="136"/>
        <end position="154"/>
    </location>
</feature>
<dbReference type="EMBL" id="JAULSN010000002">
    <property type="protein sequence ID" value="KAK3380194.1"/>
    <property type="molecule type" value="Genomic_DNA"/>
</dbReference>
<protein>
    <submittedName>
        <fullName evidence="3">Rdx family-domain-containing protein</fullName>
    </submittedName>
</protein>